<dbReference type="PATRIC" id="fig|1265861.3.peg.2235"/>
<dbReference type="GO" id="GO:0006782">
    <property type="term" value="P:protoporphyrinogen IX biosynthetic process"/>
    <property type="evidence" value="ECO:0007669"/>
    <property type="project" value="UniProtKB-UniRule"/>
</dbReference>
<dbReference type="FunFam" id="3.40.190.10:FF:000005">
    <property type="entry name" value="Porphobilinogen deaminase"/>
    <property type="match status" value="1"/>
</dbReference>
<evidence type="ECO:0000259" key="10">
    <source>
        <dbReference type="Pfam" id="PF03900"/>
    </source>
</evidence>
<dbReference type="PANTHER" id="PTHR11557">
    <property type="entry name" value="PORPHOBILINOGEN DEAMINASE"/>
    <property type="match status" value="1"/>
</dbReference>
<keyword evidence="6 8" id="KW-0627">Porphyrin biosynthesis</keyword>
<dbReference type="SUPFAM" id="SSF54782">
    <property type="entry name" value="Porphobilinogen deaminase (hydroxymethylbilane synthase), C-terminal domain"/>
    <property type="match status" value="1"/>
</dbReference>
<evidence type="ECO:0000256" key="3">
    <source>
        <dbReference type="ARBA" id="ARBA00005638"/>
    </source>
</evidence>
<dbReference type="GO" id="GO:0005737">
    <property type="term" value="C:cytoplasm"/>
    <property type="evidence" value="ECO:0007669"/>
    <property type="project" value="UniProtKB-UniRule"/>
</dbReference>
<comment type="function">
    <text evidence="1 8">Tetrapolymerization of the monopyrrole PBG into the hydroxymethylbilane pre-uroporphyrinogen in several discrete steps.</text>
</comment>
<dbReference type="PIRSF" id="PIRSF001438">
    <property type="entry name" value="4pyrrol_synth_OHMeBilane_synth"/>
    <property type="match status" value="1"/>
</dbReference>
<dbReference type="HAMAP" id="MF_00260">
    <property type="entry name" value="Porphobil_deam"/>
    <property type="match status" value="1"/>
</dbReference>
<dbReference type="Proteomes" id="UP000019243">
    <property type="component" value="Unassembled WGS sequence"/>
</dbReference>
<dbReference type="Pfam" id="PF03900">
    <property type="entry name" value="Porphobil_deamC"/>
    <property type="match status" value="1"/>
</dbReference>
<evidence type="ECO:0000256" key="8">
    <source>
        <dbReference type="HAMAP-Rule" id="MF_00260"/>
    </source>
</evidence>
<evidence type="ECO:0000259" key="9">
    <source>
        <dbReference type="Pfam" id="PF01379"/>
    </source>
</evidence>
<evidence type="ECO:0000256" key="7">
    <source>
        <dbReference type="ARBA" id="ARBA00048169"/>
    </source>
</evidence>
<comment type="pathway">
    <text evidence="2">Porphyrin-containing compound metabolism; protoporphyrin-IX biosynthesis; coproporphyrinogen-III from 5-aminolevulinate: step 2/4.</text>
</comment>
<reference evidence="11 12" key="1">
    <citation type="submission" date="2012-12" db="EMBL/GenBank/DDBJ databases">
        <title>Novel taxa of Listeriaceae from agricultural environments in the United States.</title>
        <authorList>
            <person name="den Bakker H.C."/>
            <person name="Allred A."/>
            <person name="Warchocki S."/>
            <person name="Wright E.M."/>
            <person name="Burrell A."/>
            <person name="Nightingale K.K."/>
            <person name="Kephart D."/>
            <person name="Wiedmann M."/>
        </authorList>
    </citation>
    <scope>NUCLEOTIDE SEQUENCE [LARGE SCALE GENOMIC DNA]</scope>
    <source>
        <strain evidence="11 12">FSL F6-1037</strain>
    </source>
</reference>
<evidence type="ECO:0000313" key="11">
    <source>
        <dbReference type="EMBL" id="EUJ35859.1"/>
    </source>
</evidence>
<feature type="modified residue" description="S-(dipyrrolylmethanemethyl)cysteine" evidence="8">
    <location>
        <position position="242"/>
    </location>
</feature>
<dbReference type="EC" id="2.5.1.61" evidence="8"/>
<dbReference type="CDD" id="cd13646">
    <property type="entry name" value="PBP2_EcHMBS_like"/>
    <property type="match status" value="1"/>
</dbReference>
<dbReference type="InterPro" id="IPR036803">
    <property type="entry name" value="Porphobilinogen_deaminase_C_sf"/>
</dbReference>
<evidence type="ECO:0000313" key="12">
    <source>
        <dbReference type="Proteomes" id="UP000019243"/>
    </source>
</evidence>
<evidence type="ECO:0000256" key="5">
    <source>
        <dbReference type="ARBA" id="ARBA00022679"/>
    </source>
</evidence>
<dbReference type="FunFam" id="3.40.190.10:FF:000004">
    <property type="entry name" value="Porphobilinogen deaminase"/>
    <property type="match status" value="1"/>
</dbReference>
<dbReference type="Gene3D" id="3.40.190.10">
    <property type="entry name" value="Periplasmic binding protein-like II"/>
    <property type="match status" value="2"/>
</dbReference>
<comment type="cofactor">
    <cofactor evidence="8">
        <name>dipyrromethane</name>
        <dbReference type="ChEBI" id="CHEBI:60342"/>
    </cofactor>
    <text evidence="8">Binds 1 dipyrromethane group covalently.</text>
</comment>
<dbReference type="SUPFAM" id="SSF53850">
    <property type="entry name" value="Periplasmic binding protein-like II"/>
    <property type="match status" value="1"/>
</dbReference>
<feature type="domain" description="Porphobilinogen deaminase C-terminal" evidence="10">
    <location>
        <begin position="226"/>
        <end position="293"/>
    </location>
</feature>
<evidence type="ECO:0000256" key="1">
    <source>
        <dbReference type="ARBA" id="ARBA00002869"/>
    </source>
</evidence>
<keyword evidence="5 8" id="KW-0808">Transferase</keyword>
<dbReference type="OrthoDB" id="9810298at2"/>
<evidence type="ECO:0000256" key="6">
    <source>
        <dbReference type="ARBA" id="ARBA00023244"/>
    </source>
</evidence>
<dbReference type="Pfam" id="PF01379">
    <property type="entry name" value="Porphobil_deam"/>
    <property type="match status" value="1"/>
</dbReference>
<organism evidence="11 12">
    <name type="scientific">Brochothrix campestris FSL F6-1037</name>
    <dbReference type="NCBI Taxonomy" id="1265861"/>
    <lineage>
        <taxon>Bacteria</taxon>
        <taxon>Bacillati</taxon>
        <taxon>Bacillota</taxon>
        <taxon>Bacilli</taxon>
        <taxon>Bacillales</taxon>
        <taxon>Listeriaceae</taxon>
        <taxon>Brochothrix</taxon>
    </lineage>
</organism>
<evidence type="ECO:0000256" key="2">
    <source>
        <dbReference type="ARBA" id="ARBA00004735"/>
    </source>
</evidence>
<comment type="caution">
    <text evidence="11">The sequence shown here is derived from an EMBL/GenBank/DDBJ whole genome shotgun (WGS) entry which is preliminary data.</text>
</comment>
<keyword evidence="12" id="KW-1185">Reference proteome</keyword>
<protein>
    <recommendedName>
        <fullName evidence="8">Porphobilinogen deaminase</fullName>
        <shortName evidence="8">PBG</shortName>
        <ecNumber evidence="8">2.5.1.61</ecNumber>
    </recommendedName>
    <alternativeName>
        <fullName evidence="8">Hydroxymethylbilane synthase</fullName>
        <shortName evidence="8">HMBS</shortName>
    </alternativeName>
    <alternativeName>
        <fullName evidence="8">Pre-uroporphyrinogen synthase</fullName>
    </alternativeName>
</protein>
<dbReference type="RefSeq" id="WP_035315516.1">
    <property type="nucleotide sequence ID" value="NZ_AODH01000051.1"/>
</dbReference>
<comment type="miscellaneous">
    <text evidence="8">The porphobilinogen subunits are added to the dipyrromethane group.</text>
</comment>
<accession>W7C8U1</accession>
<gene>
    <name evidence="8 11" type="primary">hemC</name>
    <name evidence="11" type="ORF">BCAMP_11360</name>
</gene>
<dbReference type="AlphaFoldDB" id="W7C8U1"/>
<dbReference type="NCBIfam" id="TIGR00212">
    <property type="entry name" value="hemC"/>
    <property type="match status" value="1"/>
</dbReference>
<dbReference type="PANTHER" id="PTHR11557:SF0">
    <property type="entry name" value="PORPHOBILINOGEN DEAMINASE"/>
    <property type="match status" value="1"/>
</dbReference>
<comment type="catalytic activity">
    <reaction evidence="7 8">
        <text>4 porphobilinogen + H2O = hydroxymethylbilane + 4 NH4(+)</text>
        <dbReference type="Rhea" id="RHEA:13185"/>
        <dbReference type="ChEBI" id="CHEBI:15377"/>
        <dbReference type="ChEBI" id="CHEBI:28938"/>
        <dbReference type="ChEBI" id="CHEBI:57845"/>
        <dbReference type="ChEBI" id="CHEBI:58126"/>
        <dbReference type="EC" id="2.5.1.61"/>
    </reaction>
</comment>
<dbReference type="PRINTS" id="PR00151">
    <property type="entry name" value="PORPHBDMNASE"/>
</dbReference>
<feature type="domain" description="Porphobilinogen deaminase N-terminal" evidence="9">
    <location>
        <begin position="5"/>
        <end position="213"/>
    </location>
</feature>
<comment type="similarity">
    <text evidence="3 8">Belongs to the HMBS family.</text>
</comment>
<dbReference type="InterPro" id="IPR022417">
    <property type="entry name" value="Porphobilin_deaminase_N"/>
</dbReference>
<dbReference type="InterPro" id="IPR000860">
    <property type="entry name" value="HemC"/>
</dbReference>
<sequence>MRTTVTVGTRRSKLAMTQTNHVIGALQASYPTVTFEVKVIVTKGDVRLDQALAKIGGKGLFIKEIESALINGEIDIAVHSMKDMPAELPTGLMIGAIPKREDARDVLISSTGASLEQLPSKAVIGTSSLRRQAQLLAVRPDLQIKLLRGNVDTRLQKCRDGEYDAIILAAAGLKRLGLYNETEMWPLPTNLCLPAVGQGALAIECRREDDFVREMLASVHEVDTAKTVLAERAFLNEMDGSCHMPIGGYATLVHDTIKLETLLAATDGQTVIRGKSSGSDSQVVGQQAKKQLFEQGAAAMIAALNITD</sequence>
<dbReference type="GO" id="GO:0004418">
    <property type="term" value="F:hydroxymethylbilane synthase activity"/>
    <property type="evidence" value="ECO:0007669"/>
    <property type="project" value="UniProtKB-UniRule"/>
</dbReference>
<name>W7C8U1_9LIST</name>
<proteinExistence type="inferred from homology"/>
<comment type="subunit">
    <text evidence="4 8">Monomer.</text>
</comment>
<dbReference type="STRING" id="1265861.BCAMP_11360"/>
<dbReference type="InterPro" id="IPR022418">
    <property type="entry name" value="Porphobilinogen_deaminase_C"/>
</dbReference>
<dbReference type="Gene3D" id="3.30.160.40">
    <property type="entry name" value="Porphobilinogen deaminase, C-terminal domain"/>
    <property type="match status" value="1"/>
</dbReference>
<evidence type="ECO:0000256" key="4">
    <source>
        <dbReference type="ARBA" id="ARBA00011245"/>
    </source>
</evidence>
<dbReference type="EMBL" id="AODH01000051">
    <property type="protein sequence ID" value="EUJ35859.1"/>
    <property type="molecule type" value="Genomic_DNA"/>
</dbReference>